<keyword evidence="1" id="KW-0812">Transmembrane</keyword>
<name>A0A9X1QB76_9BACT</name>
<dbReference type="RefSeq" id="WP_235177653.1">
    <property type="nucleotide sequence ID" value="NZ_JAKFFV010000005.1"/>
</dbReference>
<dbReference type="SUPFAM" id="SSF56059">
    <property type="entry name" value="Glutathione synthetase ATP-binding domain-like"/>
    <property type="match status" value="1"/>
</dbReference>
<reference evidence="2" key="1">
    <citation type="submission" date="2022-01" db="EMBL/GenBank/DDBJ databases">
        <title>Novel species in genus Dyadobacter.</title>
        <authorList>
            <person name="Ma C."/>
        </authorList>
    </citation>
    <scope>NUCLEOTIDE SEQUENCE</scope>
    <source>
        <strain evidence="2">CY357</strain>
    </source>
</reference>
<accession>A0A9X1QB76</accession>
<keyword evidence="1" id="KW-1133">Transmembrane helix</keyword>
<gene>
    <name evidence="2" type="ORF">L0661_09860</name>
</gene>
<dbReference type="EMBL" id="JAKFFV010000005">
    <property type="protein sequence ID" value="MCF2498613.1"/>
    <property type="molecule type" value="Genomic_DNA"/>
</dbReference>
<dbReference type="AlphaFoldDB" id="A0A9X1QB76"/>
<comment type="caution">
    <text evidence="2">The sequence shown here is derived from an EMBL/GenBank/DDBJ whole genome shotgun (WGS) entry which is preliminary data.</text>
</comment>
<evidence type="ECO:0008006" key="4">
    <source>
        <dbReference type="Google" id="ProtNLM"/>
    </source>
</evidence>
<sequence>MKKLALLLHKVTHWEYWPFGIVYIPMHFVWFYYSFRARSFFFFNASNPTIKNGGFLMESKKEIYDILPAQYYPKTMLVRLGDIFETVAEECVRVGLHYPLIAKPDIGMRGMAVQKLETDADLAMYFKKADFNFLIQEFVDLPNEVGIFYVREPDQSQGKITGIVAKEYLIVTGDGKSTLRNLVESNPRYHLQLGALSRMYGEKLLDIPARGELVNLVPYGNHARGSRFINATHLATDRLTETINKLCTQVPHFYYGRLDIKYNTWEELENGQNLCIIELNGAGSEPTHIYDPGQSIFVAWKEISRHFGMLFRISMQNYKKGFPFLTFQEGLEMFRQNSLHVRKLENF</sequence>
<dbReference type="InterPro" id="IPR013815">
    <property type="entry name" value="ATP_grasp_subdomain_1"/>
</dbReference>
<evidence type="ECO:0000313" key="2">
    <source>
        <dbReference type="EMBL" id="MCF2498613.1"/>
    </source>
</evidence>
<protein>
    <recommendedName>
        <fullName evidence="4">ATP-grasp domain-containing protein</fullName>
    </recommendedName>
</protein>
<keyword evidence="1" id="KW-0472">Membrane</keyword>
<dbReference type="GO" id="GO:0005524">
    <property type="term" value="F:ATP binding"/>
    <property type="evidence" value="ECO:0007669"/>
    <property type="project" value="InterPro"/>
</dbReference>
<proteinExistence type="predicted"/>
<organism evidence="2 3">
    <name type="scientific">Dyadobacter chenhuakuii</name>
    <dbReference type="NCBI Taxonomy" id="2909339"/>
    <lineage>
        <taxon>Bacteria</taxon>
        <taxon>Pseudomonadati</taxon>
        <taxon>Bacteroidota</taxon>
        <taxon>Cytophagia</taxon>
        <taxon>Cytophagales</taxon>
        <taxon>Spirosomataceae</taxon>
        <taxon>Dyadobacter</taxon>
    </lineage>
</organism>
<dbReference type="Gene3D" id="3.30.1490.20">
    <property type="entry name" value="ATP-grasp fold, A domain"/>
    <property type="match status" value="1"/>
</dbReference>
<dbReference type="Proteomes" id="UP001139411">
    <property type="component" value="Unassembled WGS sequence"/>
</dbReference>
<evidence type="ECO:0000256" key="1">
    <source>
        <dbReference type="SAM" id="Phobius"/>
    </source>
</evidence>
<evidence type="ECO:0000313" key="3">
    <source>
        <dbReference type="Proteomes" id="UP001139411"/>
    </source>
</evidence>
<feature type="transmembrane region" description="Helical" evidence="1">
    <location>
        <begin position="16"/>
        <end position="33"/>
    </location>
</feature>